<proteinExistence type="predicted"/>
<dbReference type="EMBL" id="JAALAA010000007">
    <property type="protein sequence ID" value="NGN93075.1"/>
    <property type="molecule type" value="Genomic_DNA"/>
</dbReference>
<dbReference type="AlphaFoldDB" id="A0A6M1QTE2"/>
<dbReference type="RefSeq" id="WP_165110815.1">
    <property type="nucleotide sequence ID" value="NZ_JAALAA010000007.1"/>
</dbReference>
<keyword evidence="2" id="KW-1185">Reference proteome</keyword>
<comment type="caution">
    <text evidence="1">The sequence shown here is derived from an EMBL/GenBank/DDBJ whole genome shotgun (WGS) entry which is preliminary data.</text>
</comment>
<name>A0A6M1QTE2_9ACTN</name>
<accession>A0A6M1QTE2</accession>
<evidence type="ECO:0000313" key="1">
    <source>
        <dbReference type="EMBL" id="NGN93075.1"/>
    </source>
</evidence>
<reference evidence="1 2" key="1">
    <citation type="submission" date="2020-02" db="EMBL/GenBank/DDBJ databases">
        <title>Whole-genome analyses of novel actinobacteria.</title>
        <authorList>
            <person name="Sahin N."/>
        </authorList>
    </citation>
    <scope>NUCLEOTIDE SEQUENCE [LARGE SCALE GENOMIC DNA]</scope>
    <source>
        <strain evidence="1 2">KC13</strain>
    </source>
</reference>
<evidence type="ECO:0000313" key="2">
    <source>
        <dbReference type="Proteomes" id="UP000483261"/>
    </source>
</evidence>
<sequence length="456" mass="49020">MKEKREPSWQVLAVFHNEDDSRDFAYTLGLAERGLPEVHMWARPDAGEDPGHDWRFSPHDAAVILNELAWRLIDGRIAPGDTYSRRFDAGMVQVAFELGDPVEAASLDAYQAEPSSVMPLRWSLHRAPEGALVSMDDDAIDVAESEYVRLSAGPRRSFDSPGEIWTAPTVPSWDPGQRWGPRTPLVAAHAGVICAFSPEDMIGLVNIAFPLEAARSAGHPQLVARAAARSVGRSAALDRLAQDTSTLVDGLGLTWGRSAWPAARDWLDGDDSDDRFPEGDLRRMVKTIVTSHLLTVAVADQLTTDQELTGTGPVAFAATIDGLPPDGRWHAAPHIVDLVVGLLADVDAAVAAARAWRLVDNDLVMGARGDLQIAAIHGPSMFPDLSVALPPSLLDDVRQATLAHRVTGAVVQSWLSVLATVLTHRAHLRDETVAAVVEVGSVMPGLAVTLNTPVAV</sequence>
<dbReference type="Proteomes" id="UP000483261">
    <property type="component" value="Unassembled WGS sequence"/>
</dbReference>
<protein>
    <submittedName>
        <fullName evidence="1">DUF4262 domain-containing protein</fullName>
    </submittedName>
</protein>
<organism evidence="1 2">
    <name type="scientific">Nocardioides turkmenicus</name>
    <dbReference type="NCBI Taxonomy" id="2711220"/>
    <lineage>
        <taxon>Bacteria</taxon>
        <taxon>Bacillati</taxon>
        <taxon>Actinomycetota</taxon>
        <taxon>Actinomycetes</taxon>
        <taxon>Propionibacteriales</taxon>
        <taxon>Nocardioidaceae</taxon>
        <taxon>Nocardioides</taxon>
    </lineage>
</organism>
<gene>
    <name evidence="1" type="ORF">G5C66_10045</name>
</gene>